<organism evidence="1 2">
    <name type="scientific">Desulfamplus magnetovallimortis</name>
    <dbReference type="NCBI Taxonomy" id="1246637"/>
    <lineage>
        <taxon>Bacteria</taxon>
        <taxon>Pseudomonadati</taxon>
        <taxon>Thermodesulfobacteriota</taxon>
        <taxon>Desulfobacteria</taxon>
        <taxon>Desulfobacterales</taxon>
        <taxon>Desulfobacteraceae</taxon>
        <taxon>Desulfamplus</taxon>
    </lineage>
</organism>
<dbReference type="Proteomes" id="UP000191931">
    <property type="component" value="Unassembled WGS sequence"/>
</dbReference>
<reference evidence="1 2" key="1">
    <citation type="submission" date="2017-03" db="EMBL/GenBank/DDBJ databases">
        <authorList>
            <person name="Afonso C.L."/>
            <person name="Miller P.J."/>
            <person name="Scott M.A."/>
            <person name="Spackman E."/>
            <person name="Goraichik I."/>
            <person name="Dimitrov K.M."/>
            <person name="Suarez D.L."/>
            <person name="Swayne D.E."/>
        </authorList>
    </citation>
    <scope>NUCLEOTIDE SEQUENCE [LARGE SCALE GENOMIC DNA]</scope>
    <source>
        <strain evidence="1">PRJEB14757</strain>
    </source>
</reference>
<gene>
    <name evidence="1" type="ORF">MTBBW1_2180019</name>
</gene>
<keyword evidence="2" id="KW-1185">Reference proteome</keyword>
<proteinExistence type="predicted"/>
<name>A0A1W1HCP1_9BACT</name>
<accession>A0A1W1HCP1</accession>
<evidence type="ECO:0000313" key="1">
    <source>
        <dbReference type="EMBL" id="SLM30271.1"/>
    </source>
</evidence>
<dbReference type="EMBL" id="FWEV01000133">
    <property type="protein sequence ID" value="SLM30271.1"/>
    <property type="molecule type" value="Genomic_DNA"/>
</dbReference>
<sequence>MRKDAHSPSFLLMVCKTFEVDSSIARFLINCIFLNQDKQNLQVNAVRHDFYPVNPGYPGYPDSDTIKKAQVTPGVKFEY</sequence>
<dbReference type="AlphaFoldDB" id="A0A1W1HCP1"/>
<protein>
    <submittedName>
        <fullName evidence="1">Uncharacterized protein</fullName>
    </submittedName>
</protein>
<evidence type="ECO:0000313" key="2">
    <source>
        <dbReference type="Proteomes" id="UP000191931"/>
    </source>
</evidence>